<protein>
    <submittedName>
        <fullName evidence="1">Uncharacterized protein</fullName>
    </submittedName>
</protein>
<keyword evidence="2" id="KW-1185">Reference proteome</keyword>
<dbReference type="AlphaFoldDB" id="A0A653DA15"/>
<accession>A0A653DA15</accession>
<name>A0A653DA15_CALMS</name>
<gene>
    <name evidence="1" type="ORF">CALMAC_LOCUS15175</name>
</gene>
<dbReference type="EMBL" id="CAACVG010010628">
    <property type="protein sequence ID" value="VEN56217.1"/>
    <property type="molecule type" value="Genomic_DNA"/>
</dbReference>
<reference evidence="1 2" key="1">
    <citation type="submission" date="2019-01" db="EMBL/GenBank/DDBJ databases">
        <authorList>
            <person name="Sayadi A."/>
        </authorList>
    </citation>
    <scope>NUCLEOTIDE SEQUENCE [LARGE SCALE GENOMIC DNA]</scope>
</reference>
<evidence type="ECO:0000313" key="1">
    <source>
        <dbReference type="EMBL" id="VEN56217.1"/>
    </source>
</evidence>
<sequence length="31" mass="3474">MDNKCDACALRSVFVSWRPSILITVLFISST</sequence>
<organism evidence="1 2">
    <name type="scientific">Callosobruchus maculatus</name>
    <name type="common">Southern cowpea weevil</name>
    <name type="synonym">Pulse bruchid</name>
    <dbReference type="NCBI Taxonomy" id="64391"/>
    <lineage>
        <taxon>Eukaryota</taxon>
        <taxon>Metazoa</taxon>
        <taxon>Ecdysozoa</taxon>
        <taxon>Arthropoda</taxon>
        <taxon>Hexapoda</taxon>
        <taxon>Insecta</taxon>
        <taxon>Pterygota</taxon>
        <taxon>Neoptera</taxon>
        <taxon>Endopterygota</taxon>
        <taxon>Coleoptera</taxon>
        <taxon>Polyphaga</taxon>
        <taxon>Cucujiformia</taxon>
        <taxon>Chrysomeloidea</taxon>
        <taxon>Chrysomelidae</taxon>
        <taxon>Bruchinae</taxon>
        <taxon>Bruchini</taxon>
        <taxon>Callosobruchus</taxon>
    </lineage>
</organism>
<proteinExistence type="predicted"/>
<evidence type="ECO:0000313" key="2">
    <source>
        <dbReference type="Proteomes" id="UP000410492"/>
    </source>
</evidence>
<dbReference type="Proteomes" id="UP000410492">
    <property type="component" value="Unassembled WGS sequence"/>
</dbReference>